<organism evidence="3 4">
    <name type="scientific">Desulfovibrio ferrophilus</name>
    <dbReference type="NCBI Taxonomy" id="241368"/>
    <lineage>
        <taxon>Bacteria</taxon>
        <taxon>Pseudomonadati</taxon>
        <taxon>Thermodesulfobacteriota</taxon>
        <taxon>Desulfovibrionia</taxon>
        <taxon>Desulfovibrionales</taxon>
        <taxon>Desulfovibrionaceae</taxon>
        <taxon>Desulfovibrio</taxon>
    </lineage>
</organism>
<reference evidence="3 4" key="1">
    <citation type="journal article" date="2018" name="Sci. Adv.">
        <title>Multi-heme cytochromes provide a pathway for survival in energy-limited environments.</title>
        <authorList>
            <person name="Deng X."/>
            <person name="Dohmae N."/>
            <person name="Nealson K.H."/>
            <person name="Hashimoto K."/>
            <person name="Okamoto A."/>
        </authorList>
    </citation>
    <scope>NUCLEOTIDE SEQUENCE [LARGE SCALE GENOMIC DNA]</scope>
    <source>
        <strain evidence="3 4">IS5</strain>
    </source>
</reference>
<proteinExistence type="predicted"/>
<gene>
    <name evidence="3" type="ORF">DFE_0385</name>
</gene>
<sequence length="139" mass="14920">MNCKKADQHIHAWLDGELAPSEARNLKEHVLECTGCQQRLDELQRLYNDIGALPGPPPTPDLIASTLLAARNVSIEKPVGSWWLALPTLNKGLGITALAAGLLLGVFLYTATFYSTAIASSTTSTDTLSVLIDGQGEYL</sequence>
<dbReference type="EMBL" id="AP017378">
    <property type="protein sequence ID" value="BBD07111.1"/>
    <property type="molecule type" value="Genomic_DNA"/>
</dbReference>
<protein>
    <submittedName>
        <fullName evidence="3">Putative transmembrane transcriptional regulator</fullName>
    </submittedName>
</protein>
<dbReference type="RefSeq" id="WP_172961588.1">
    <property type="nucleotide sequence ID" value="NZ_AP017378.1"/>
</dbReference>
<keyword evidence="1" id="KW-1133">Transmembrane helix</keyword>
<dbReference type="Pfam" id="PF13490">
    <property type="entry name" value="zf-HC2"/>
    <property type="match status" value="1"/>
</dbReference>
<dbReference type="Proteomes" id="UP000269883">
    <property type="component" value="Chromosome"/>
</dbReference>
<evidence type="ECO:0000313" key="3">
    <source>
        <dbReference type="EMBL" id="BBD07111.1"/>
    </source>
</evidence>
<accession>A0A2Z6AV54</accession>
<feature type="domain" description="Putative zinc-finger" evidence="2">
    <location>
        <begin position="3"/>
        <end position="37"/>
    </location>
</feature>
<evidence type="ECO:0000256" key="1">
    <source>
        <dbReference type="SAM" id="Phobius"/>
    </source>
</evidence>
<dbReference type="InterPro" id="IPR041916">
    <property type="entry name" value="Anti_sigma_zinc_sf"/>
</dbReference>
<dbReference type="AlphaFoldDB" id="A0A2Z6AV54"/>
<feature type="transmembrane region" description="Helical" evidence="1">
    <location>
        <begin position="92"/>
        <end position="114"/>
    </location>
</feature>
<name>A0A2Z6AV54_9BACT</name>
<evidence type="ECO:0000313" key="4">
    <source>
        <dbReference type="Proteomes" id="UP000269883"/>
    </source>
</evidence>
<evidence type="ECO:0000259" key="2">
    <source>
        <dbReference type="Pfam" id="PF13490"/>
    </source>
</evidence>
<dbReference type="Gene3D" id="1.10.10.1320">
    <property type="entry name" value="Anti-sigma factor, zinc-finger domain"/>
    <property type="match status" value="1"/>
</dbReference>
<dbReference type="KEGG" id="dfl:DFE_0385"/>
<keyword evidence="1 3" id="KW-0812">Transmembrane</keyword>
<keyword evidence="4" id="KW-1185">Reference proteome</keyword>
<keyword evidence="1" id="KW-0472">Membrane</keyword>
<dbReference type="InterPro" id="IPR027383">
    <property type="entry name" value="Znf_put"/>
</dbReference>